<keyword evidence="2 6" id="KW-0813">Transport</keyword>
<keyword evidence="4 6" id="KW-0406">Ion transport</keyword>
<dbReference type="CDD" id="cd14785">
    <property type="entry name" value="V-ATPase_C"/>
    <property type="match status" value="1"/>
</dbReference>
<evidence type="ECO:0000256" key="3">
    <source>
        <dbReference type="ARBA" id="ARBA00022781"/>
    </source>
</evidence>
<proteinExistence type="inferred from homology"/>
<accession>A0A3N4LY67</accession>
<dbReference type="FunCoup" id="A0A3N4LY67">
    <property type="interactions" value="395"/>
</dbReference>
<gene>
    <name evidence="7" type="ORF">L211DRAFT_819815</name>
</gene>
<evidence type="ECO:0000256" key="2">
    <source>
        <dbReference type="ARBA" id="ARBA00022448"/>
    </source>
</evidence>
<dbReference type="GO" id="GO:0000221">
    <property type="term" value="C:vacuolar proton-transporting V-type ATPase, V1 domain"/>
    <property type="evidence" value="ECO:0007669"/>
    <property type="project" value="TreeGrafter"/>
</dbReference>
<keyword evidence="8" id="KW-1185">Reference proteome</keyword>
<keyword evidence="3 6" id="KW-0375">Hydrogen ion transport</keyword>
<dbReference type="Proteomes" id="UP000267821">
    <property type="component" value="Unassembled WGS sequence"/>
</dbReference>
<dbReference type="Pfam" id="PF03223">
    <property type="entry name" value="V-ATPase_C"/>
    <property type="match status" value="1"/>
</dbReference>
<dbReference type="PANTHER" id="PTHR10137:SF0">
    <property type="entry name" value="V-TYPE PROTON ATPASE SUBUNIT C"/>
    <property type="match status" value="1"/>
</dbReference>
<dbReference type="InParanoid" id="A0A3N4LY67"/>
<comment type="similarity">
    <text evidence="1 6">Belongs to the V-ATPase C subunit family.</text>
</comment>
<organism evidence="7 8">
    <name type="scientific">Terfezia boudieri ATCC MYA-4762</name>
    <dbReference type="NCBI Taxonomy" id="1051890"/>
    <lineage>
        <taxon>Eukaryota</taxon>
        <taxon>Fungi</taxon>
        <taxon>Dikarya</taxon>
        <taxon>Ascomycota</taxon>
        <taxon>Pezizomycotina</taxon>
        <taxon>Pezizomycetes</taxon>
        <taxon>Pezizales</taxon>
        <taxon>Pezizaceae</taxon>
        <taxon>Terfezia</taxon>
    </lineage>
</organism>
<comment type="subunit">
    <text evidence="6">V-ATPase is a heteromultimeric enzyme composed of a peripheral catalytic V1 complex (components A to H) attached to an integral membrane V0 proton pore complex.</text>
</comment>
<protein>
    <recommendedName>
        <fullName evidence="6">V-type proton ATPase subunit C</fullName>
    </recommendedName>
</protein>
<evidence type="ECO:0000256" key="6">
    <source>
        <dbReference type="RuleBase" id="RU364010"/>
    </source>
</evidence>
<dbReference type="GO" id="GO:0046961">
    <property type="term" value="F:proton-transporting ATPase activity, rotational mechanism"/>
    <property type="evidence" value="ECO:0007669"/>
    <property type="project" value="InterPro"/>
</dbReference>
<evidence type="ECO:0000256" key="1">
    <source>
        <dbReference type="ARBA" id="ARBA00006138"/>
    </source>
</evidence>
<dbReference type="STRING" id="1051890.A0A3N4LY67"/>
<reference evidence="7 8" key="1">
    <citation type="journal article" date="2018" name="Nat. Ecol. Evol.">
        <title>Pezizomycetes genomes reveal the molecular basis of ectomycorrhizal truffle lifestyle.</title>
        <authorList>
            <person name="Murat C."/>
            <person name="Payen T."/>
            <person name="Noel B."/>
            <person name="Kuo A."/>
            <person name="Morin E."/>
            <person name="Chen J."/>
            <person name="Kohler A."/>
            <person name="Krizsan K."/>
            <person name="Balestrini R."/>
            <person name="Da Silva C."/>
            <person name="Montanini B."/>
            <person name="Hainaut M."/>
            <person name="Levati E."/>
            <person name="Barry K.W."/>
            <person name="Belfiori B."/>
            <person name="Cichocki N."/>
            <person name="Clum A."/>
            <person name="Dockter R.B."/>
            <person name="Fauchery L."/>
            <person name="Guy J."/>
            <person name="Iotti M."/>
            <person name="Le Tacon F."/>
            <person name="Lindquist E.A."/>
            <person name="Lipzen A."/>
            <person name="Malagnac F."/>
            <person name="Mello A."/>
            <person name="Molinier V."/>
            <person name="Miyauchi S."/>
            <person name="Poulain J."/>
            <person name="Riccioni C."/>
            <person name="Rubini A."/>
            <person name="Sitrit Y."/>
            <person name="Splivallo R."/>
            <person name="Traeger S."/>
            <person name="Wang M."/>
            <person name="Zifcakova L."/>
            <person name="Wipf D."/>
            <person name="Zambonelli A."/>
            <person name="Paolocci F."/>
            <person name="Nowrousian M."/>
            <person name="Ottonello S."/>
            <person name="Baldrian P."/>
            <person name="Spatafora J.W."/>
            <person name="Henrissat B."/>
            <person name="Nagy L.G."/>
            <person name="Aury J.M."/>
            <person name="Wincker P."/>
            <person name="Grigoriev I.V."/>
            <person name="Bonfante P."/>
            <person name="Martin F.M."/>
        </authorList>
    </citation>
    <scope>NUCLEOTIDE SEQUENCE [LARGE SCALE GENOMIC DNA]</scope>
    <source>
        <strain evidence="7 8">ATCC MYA-4762</strain>
    </source>
</reference>
<dbReference type="Gene3D" id="1.20.1460.10">
    <property type="entry name" value="subunit c (vma5p) of the yeast v-atpase, domain 2"/>
    <property type="match status" value="1"/>
</dbReference>
<dbReference type="Gene3D" id="3.30.70.100">
    <property type="match status" value="1"/>
</dbReference>
<evidence type="ECO:0000256" key="5">
    <source>
        <dbReference type="ARBA" id="ARBA00053565"/>
    </source>
</evidence>
<evidence type="ECO:0000313" key="8">
    <source>
        <dbReference type="Proteomes" id="UP000267821"/>
    </source>
</evidence>
<comment type="function">
    <text evidence="6">Subunit of the V1 complex of vacuolar(H+)-ATPase (V-ATPase), a multisubunit enzyme composed of a peripheral complex (V1) that hydrolyzes ATP and a membrane integral complex (V0) that translocates protons. V-ATPase is responsible for acidifying and maintaining the pH of intracellular compartments and in some cell types, is targeted to the plasma membrane, where it is responsible for acidifying the extracellular environment. Subunit C is necessary for the assembly of the catalytic sector of the enzyme and is likely to have a specific function in its catalytic activity.</text>
</comment>
<dbReference type="Gene3D" id="3.30.70.1180">
    <property type="entry name" value="Vacuolar atp synthase subunit c, domain 1"/>
    <property type="match status" value="1"/>
</dbReference>
<dbReference type="OrthoDB" id="6605928at2759"/>
<sequence length="384" mass="43264">MSNSKYILVALPATIVRSGDEDEAFNALTATVSPDAGEVARFNIPSFKIGTLDALVLQADELAKVDQQVESAVAKVADVLRNVCEAGRAGEHKMVNDKPIDQYLRNFTWNKVKYRSERSIGELIEALHKEVVLLDNDLKSKYTQYQAAKSNLIALERKQTGNLSTKSLYGIVTKDDFVTGSEYLETLLIAIPNNLEKDWLKSYEILTPMVVPRSSAKLDQDEEFALYTVTLFKKQIPEFVQKARANKFVPREFTWTDNGSEKAKQEIDSARILERKILNETLRLAMTAWSDEFMAWIHIKALRVYVESVLRYGLPLEYTSAIIRAPNAKAAQKAKKQLDAYNYLGGNAFGRDKKGNIKNDIPGDLMAGDTAEYSAYVYYEFEIA</sequence>
<dbReference type="AlphaFoldDB" id="A0A3N4LY67"/>
<name>A0A3N4LY67_9PEZI</name>
<dbReference type="InterPro" id="IPR004907">
    <property type="entry name" value="ATPase_V1-cplx_csu"/>
</dbReference>
<comment type="function">
    <text evidence="5">Subunit of the V1 complex of vacuolar(H+)-ATPase (V-ATPase), a multisubunit enzyme composed of a peripheral complex (V1) that hydrolyzes ATP and a membrane integral complex (V0) that translocates protons. V-ATPase is responsible for acidifying and maintaining the pH of intracellular compartments. Subunit C is necessary for the assembly of the catalytic sector of the enzyme and is likely to have a specific function in its catalytic activity. Reversibly leaves the enzyme after glucose depletion, causing the catalytic subcomplex V1 to detach from the V0 section.</text>
</comment>
<evidence type="ECO:0000256" key="4">
    <source>
        <dbReference type="ARBA" id="ARBA00023065"/>
    </source>
</evidence>
<dbReference type="InterPro" id="IPR036132">
    <property type="entry name" value="Vac_ATP_synth_c_sf"/>
</dbReference>
<dbReference type="EMBL" id="ML121531">
    <property type="protein sequence ID" value="RPB27740.1"/>
    <property type="molecule type" value="Genomic_DNA"/>
</dbReference>
<dbReference type="PANTHER" id="PTHR10137">
    <property type="entry name" value="V-TYPE PROTON ATPASE SUBUNIT C"/>
    <property type="match status" value="1"/>
</dbReference>
<evidence type="ECO:0000313" key="7">
    <source>
        <dbReference type="EMBL" id="RPB27740.1"/>
    </source>
</evidence>
<dbReference type="FunFam" id="3.30.70.100:FF:000002">
    <property type="entry name" value="V-type proton ATPase subunit C"/>
    <property type="match status" value="1"/>
</dbReference>
<dbReference type="SUPFAM" id="SSF118203">
    <property type="entry name" value="Vacuolar ATP synthase subunit C"/>
    <property type="match status" value="1"/>
</dbReference>